<comment type="caution">
    <text evidence="1">The sequence shown here is derived from an EMBL/GenBank/DDBJ whole genome shotgun (WGS) entry which is preliminary data.</text>
</comment>
<protein>
    <submittedName>
        <fullName evidence="1">Uncharacterized protein YwgA</fullName>
    </submittedName>
</protein>
<dbReference type="EMBL" id="JAUSVK010000001">
    <property type="protein sequence ID" value="MDQ0395907.1"/>
    <property type="molecule type" value="Genomic_DNA"/>
</dbReference>
<proteinExistence type="predicted"/>
<accession>A0ABU0FMS1</accession>
<evidence type="ECO:0000313" key="1">
    <source>
        <dbReference type="EMBL" id="MDQ0395907.1"/>
    </source>
</evidence>
<organism evidence="1 2">
    <name type="scientific">Labrys monachus</name>
    <dbReference type="NCBI Taxonomy" id="217067"/>
    <lineage>
        <taxon>Bacteria</taxon>
        <taxon>Pseudomonadati</taxon>
        <taxon>Pseudomonadota</taxon>
        <taxon>Alphaproteobacteria</taxon>
        <taxon>Hyphomicrobiales</taxon>
        <taxon>Xanthobacteraceae</taxon>
        <taxon>Labrys</taxon>
    </lineage>
</organism>
<keyword evidence="2" id="KW-1185">Reference proteome</keyword>
<evidence type="ECO:0000313" key="2">
    <source>
        <dbReference type="Proteomes" id="UP001237448"/>
    </source>
</evidence>
<sequence>MSAYDLHERAASIVSDAGGELIGRTRLQKVAYLSRLAGFSDEFEFEYRHYGPFSDDLADAMKLATGLKLVTEEERRTDWGGWYSVFTTVQQDGVRNLERANFISAAARIGAIELELAATAAFLFEVEGFGKDGKDDPWEETARRKPEKAGNGRLQKARIAFRKLREIPTPIPLPEIV</sequence>
<reference evidence="1 2" key="1">
    <citation type="submission" date="2023-07" db="EMBL/GenBank/DDBJ databases">
        <title>Genomic Encyclopedia of Type Strains, Phase IV (KMG-IV): sequencing the most valuable type-strain genomes for metagenomic binning, comparative biology and taxonomic classification.</title>
        <authorList>
            <person name="Goeker M."/>
        </authorList>
    </citation>
    <scope>NUCLEOTIDE SEQUENCE [LARGE SCALE GENOMIC DNA]</scope>
    <source>
        <strain evidence="1 2">DSM 5896</strain>
    </source>
</reference>
<name>A0ABU0FMS1_9HYPH</name>
<dbReference type="RefSeq" id="WP_307435298.1">
    <property type="nucleotide sequence ID" value="NZ_JAUSVK010000001.1"/>
</dbReference>
<dbReference type="Proteomes" id="UP001237448">
    <property type="component" value="Unassembled WGS sequence"/>
</dbReference>
<gene>
    <name evidence="1" type="ORF">J3R73_005699</name>
</gene>